<keyword evidence="1" id="KW-0378">Hydrolase</keyword>
<evidence type="ECO:0000313" key="1">
    <source>
        <dbReference type="EMBL" id="KAH7670761.1"/>
    </source>
</evidence>
<comment type="caution">
    <text evidence="1">The sequence shown here is derived from an EMBL/GenBank/DDBJ whole genome shotgun (WGS) entry which is preliminary data.</text>
</comment>
<name>A0ACB7VAR3_DIOAL</name>
<dbReference type="EC" id="3.1.3.16" evidence="1"/>
<accession>A0ACB7VAR3</accession>
<reference evidence="2" key="1">
    <citation type="journal article" date="2022" name="Nat. Commun.">
        <title>Chromosome evolution and the genetic basis of agronomically important traits in greater yam.</title>
        <authorList>
            <person name="Bredeson J.V."/>
            <person name="Lyons J.B."/>
            <person name="Oniyinde I.O."/>
            <person name="Okereke N.R."/>
            <person name="Kolade O."/>
            <person name="Nnabue I."/>
            <person name="Nwadili C.O."/>
            <person name="Hribova E."/>
            <person name="Parker M."/>
            <person name="Nwogha J."/>
            <person name="Shu S."/>
            <person name="Carlson J."/>
            <person name="Kariba R."/>
            <person name="Muthemba S."/>
            <person name="Knop K."/>
            <person name="Barton G.J."/>
            <person name="Sherwood A.V."/>
            <person name="Lopez-Montes A."/>
            <person name="Asiedu R."/>
            <person name="Jamnadass R."/>
            <person name="Muchugi A."/>
            <person name="Goodstein D."/>
            <person name="Egesi C.N."/>
            <person name="Featherston J."/>
            <person name="Asfaw A."/>
            <person name="Simpson G.G."/>
            <person name="Dolezel J."/>
            <person name="Hendre P.S."/>
            <person name="Van Deynze A."/>
            <person name="Kumar P.L."/>
            <person name="Obidiegwu J.E."/>
            <person name="Bhattacharjee R."/>
            <person name="Rokhsar D.S."/>
        </authorList>
    </citation>
    <scope>NUCLEOTIDE SEQUENCE [LARGE SCALE GENOMIC DNA]</scope>
    <source>
        <strain evidence="2">cv. TDa95/00328</strain>
    </source>
</reference>
<evidence type="ECO:0000313" key="2">
    <source>
        <dbReference type="Proteomes" id="UP000827976"/>
    </source>
</evidence>
<organism evidence="1 2">
    <name type="scientific">Dioscorea alata</name>
    <name type="common">Purple yam</name>
    <dbReference type="NCBI Taxonomy" id="55571"/>
    <lineage>
        <taxon>Eukaryota</taxon>
        <taxon>Viridiplantae</taxon>
        <taxon>Streptophyta</taxon>
        <taxon>Embryophyta</taxon>
        <taxon>Tracheophyta</taxon>
        <taxon>Spermatophyta</taxon>
        <taxon>Magnoliopsida</taxon>
        <taxon>Liliopsida</taxon>
        <taxon>Dioscoreales</taxon>
        <taxon>Dioscoreaceae</taxon>
        <taxon>Dioscorea</taxon>
    </lineage>
</organism>
<keyword evidence="2" id="KW-1185">Reference proteome</keyword>
<sequence>MVTTKLPELASKSCKVNLMTDEESVSLENKKKKMMIRKRPSKIVIPESFVSLEFGEVEKEKDLGEKEVEVEENEYCLACKKGKRHVMEDGYGVITNIHGDSKQAFFGVFDGHGGRAAVDFVSEKLGQNIVTSLSALLEKEEEEQDSLELAIKEGYLTTDREFLTKGVSSGACVATVMFKNGELHVANAGDCRVVMSKNGVAYALTSDHRPSRDDERIRIENSGGYVNCRNGVWRVQDSLAVSRAIGDENMKKWVISEPETCKLKLTSECEFLIMASDGLWDKVSNQEAVDIVMKKKNSVRSCKELVELSSKRGGRDDITVMVVDLQKFM</sequence>
<gene>
    <name evidence="1" type="ORF">IHE45_10G049500</name>
</gene>
<proteinExistence type="predicted"/>
<dbReference type="Proteomes" id="UP000827976">
    <property type="component" value="Chromosome 10"/>
</dbReference>
<protein>
    <submittedName>
        <fullName evidence="1">Protein phosphatase 1L protein</fullName>
        <ecNumber evidence="1">3.1.3.16</ecNumber>
    </submittedName>
</protein>
<dbReference type="EMBL" id="CM037020">
    <property type="protein sequence ID" value="KAH7670761.1"/>
    <property type="molecule type" value="Genomic_DNA"/>
</dbReference>